<dbReference type="Proteomes" id="UP000197068">
    <property type="component" value="Unassembled WGS sequence"/>
</dbReference>
<organism evidence="2 3">
    <name type="scientific">Colwellia marinimaniae</name>
    <dbReference type="NCBI Taxonomy" id="1513592"/>
    <lineage>
        <taxon>Bacteria</taxon>
        <taxon>Pseudomonadati</taxon>
        <taxon>Pseudomonadota</taxon>
        <taxon>Gammaproteobacteria</taxon>
        <taxon>Alteromonadales</taxon>
        <taxon>Colwelliaceae</taxon>
        <taxon>Colwellia</taxon>
    </lineage>
</organism>
<gene>
    <name evidence="2" type="ORF">MTCD1_02337</name>
</gene>
<sequence length="262" mass="27414">MFNAKNTFKYAPIALLLVAAGIQAKTINKEFTVASGGLLKIETDVGAIDIDTHAKETVLITVEINGKNEDDMEVSFIKSGDNISIKGDFERSGFSFGFGSNPIKVTYKVTLPQNYNVDINTSGGSIEIENLTGKVDAYTSGGSISLEDLQGDVDIKTSGGSLDLDNIIGKINAKTSGGSIKLKLPTNPSKDSNLKTSGGSITAYLAKDVAVNLTAKTSGGRVSSEFVVNGKTTKRSIEGTINGGGPELVLKTSGGSVRIKKI</sequence>
<accession>A0ABQ0MWH4</accession>
<evidence type="ECO:0000313" key="2">
    <source>
        <dbReference type="EMBL" id="GAW96717.1"/>
    </source>
</evidence>
<evidence type="ECO:0008006" key="4">
    <source>
        <dbReference type="Google" id="ProtNLM"/>
    </source>
</evidence>
<keyword evidence="1" id="KW-0732">Signal</keyword>
<dbReference type="PANTHER" id="PTHR34094:SF1">
    <property type="entry name" value="PROTEIN FAM185A"/>
    <property type="match status" value="1"/>
</dbReference>
<feature type="chain" id="PRO_5047163094" description="Adhesin domain-containing protein" evidence="1">
    <location>
        <begin position="25"/>
        <end position="262"/>
    </location>
</feature>
<proteinExistence type="predicted"/>
<keyword evidence="3" id="KW-1185">Reference proteome</keyword>
<protein>
    <recommendedName>
        <fullName evidence="4">Adhesin domain-containing protein</fullName>
    </recommendedName>
</protein>
<feature type="signal peptide" evidence="1">
    <location>
        <begin position="1"/>
        <end position="24"/>
    </location>
</feature>
<name>A0ABQ0MWH4_9GAMM</name>
<dbReference type="EMBL" id="BDQM01000018">
    <property type="protein sequence ID" value="GAW96717.1"/>
    <property type="molecule type" value="Genomic_DNA"/>
</dbReference>
<evidence type="ECO:0000313" key="3">
    <source>
        <dbReference type="Proteomes" id="UP000197068"/>
    </source>
</evidence>
<evidence type="ECO:0000256" key="1">
    <source>
        <dbReference type="SAM" id="SignalP"/>
    </source>
</evidence>
<reference evidence="2 3" key="1">
    <citation type="submission" date="2017-06" db="EMBL/GenBank/DDBJ databases">
        <title>Whole Genome Sequences of Colwellia marinimaniae MTCD1.</title>
        <authorList>
            <person name="Kusumoto H."/>
            <person name="Inoue M."/>
            <person name="Tanikawa K."/>
            <person name="Maeji H."/>
            <person name="Cameron J.H."/>
            <person name="Bartlett D.H."/>
        </authorList>
    </citation>
    <scope>NUCLEOTIDE SEQUENCE [LARGE SCALE GENOMIC DNA]</scope>
    <source>
        <strain evidence="2 3">MTCD1</strain>
    </source>
</reference>
<comment type="caution">
    <text evidence="2">The sequence shown here is derived from an EMBL/GenBank/DDBJ whole genome shotgun (WGS) entry which is preliminary data.</text>
</comment>
<dbReference type="PANTHER" id="PTHR34094">
    <property type="match status" value="1"/>
</dbReference>